<feature type="transmembrane region" description="Helical" evidence="5">
    <location>
        <begin position="478"/>
        <end position="498"/>
    </location>
</feature>
<organism evidence="8 9">
    <name type="scientific">Desulfobotulus alkaliphilus</name>
    <dbReference type="NCBI Taxonomy" id="622671"/>
    <lineage>
        <taxon>Bacteria</taxon>
        <taxon>Pseudomonadati</taxon>
        <taxon>Thermodesulfobacteriota</taxon>
        <taxon>Desulfobacteria</taxon>
        <taxon>Desulfobacterales</taxon>
        <taxon>Desulfobacteraceae</taxon>
        <taxon>Desulfobotulus</taxon>
    </lineage>
</organism>
<feature type="transmembrane region" description="Helical" evidence="5">
    <location>
        <begin position="314"/>
        <end position="335"/>
    </location>
</feature>
<keyword evidence="9" id="KW-1185">Reference proteome</keyword>
<feature type="transmembrane region" description="Helical" evidence="5">
    <location>
        <begin position="185"/>
        <end position="207"/>
    </location>
</feature>
<feature type="transmembrane region" description="Helical" evidence="5">
    <location>
        <begin position="214"/>
        <end position="234"/>
    </location>
</feature>
<accession>A0A562RII4</accession>
<feature type="transmembrane region" description="Helical" evidence="5">
    <location>
        <begin position="347"/>
        <end position="370"/>
    </location>
</feature>
<dbReference type="EMBL" id="VLLC01000019">
    <property type="protein sequence ID" value="TWI68909.1"/>
    <property type="molecule type" value="Genomic_DNA"/>
</dbReference>
<protein>
    <submittedName>
        <fullName evidence="8">SulP family sulfate permease</fullName>
    </submittedName>
</protein>
<comment type="caution">
    <text evidence="8">The sequence shown here is derived from an EMBL/GenBank/DDBJ whole genome shotgun (WGS) entry which is preliminary data.</text>
</comment>
<dbReference type="CDD" id="cd00038">
    <property type="entry name" value="CAP_ED"/>
    <property type="match status" value="1"/>
</dbReference>
<evidence type="ECO:0000259" key="7">
    <source>
        <dbReference type="PROSITE" id="PS50801"/>
    </source>
</evidence>
<comment type="subcellular location">
    <subcellularLocation>
        <location evidence="1">Membrane</location>
        <topology evidence="1">Multi-pass membrane protein</topology>
    </subcellularLocation>
</comment>
<feature type="transmembrane region" description="Helical" evidence="5">
    <location>
        <begin position="274"/>
        <end position="294"/>
    </location>
</feature>
<evidence type="ECO:0000256" key="4">
    <source>
        <dbReference type="ARBA" id="ARBA00023136"/>
    </source>
</evidence>
<dbReference type="SMART" id="SM00100">
    <property type="entry name" value="cNMP"/>
    <property type="match status" value="1"/>
</dbReference>
<dbReference type="PANTHER" id="PTHR43310:SF2">
    <property type="entry name" value="SLC26A_SULP TRANSPORTER DOMAIN-CONTAINING PROTEIN"/>
    <property type="match status" value="1"/>
</dbReference>
<keyword evidence="2 5" id="KW-0812">Transmembrane</keyword>
<proteinExistence type="predicted"/>
<evidence type="ECO:0000259" key="6">
    <source>
        <dbReference type="PROSITE" id="PS50042"/>
    </source>
</evidence>
<keyword evidence="4 5" id="KW-0472">Membrane</keyword>
<dbReference type="InterPro" id="IPR014710">
    <property type="entry name" value="RmlC-like_jellyroll"/>
</dbReference>
<dbReference type="PANTHER" id="PTHR43310">
    <property type="entry name" value="SULFATE TRANSPORTER YBAR-RELATED"/>
    <property type="match status" value="1"/>
</dbReference>
<dbReference type="Pfam" id="PF00916">
    <property type="entry name" value="Sulfate_transp"/>
    <property type="match status" value="1"/>
</dbReference>
<evidence type="ECO:0000256" key="1">
    <source>
        <dbReference type="ARBA" id="ARBA00004141"/>
    </source>
</evidence>
<dbReference type="InterPro" id="IPR002645">
    <property type="entry name" value="STAS_dom"/>
</dbReference>
<evidence type="ECO:0000313" key="8">
    <source>
        <dbReference type="EMBL" id="TWI68909.1"/>
    </source>
</evidence>
<feature type="transmembrane region" description="Helical" evidence="5">
    <location>
        <begin position="21"/>
        <end position="48"/>
    </location>
</feature>
<dbReference type="SUPFAM" id="SSF52091">
    <property type="entry name" value="SpoIIaa-like"/>
    <property type="match status" value="1"/>
</dbReference>
<dbReference type="SUPFAM" id="SSF51206">
    <property type="entry name" value="cAMP-binding domain-like"/>
    <property type="match status" value="1"/>
</dbReference>
<dbReference type="InterPro" id="IPR018490">
    <property type="entry name" value="cNMP-bd_dom_sf"/>
</dbReference>
<dbReference type="InterPro" id="IPR000595">
    <property type="entry name" value="cNMP-bd_dom"/>
</dbReference>
<feature type="transmembrane region" description="Helical" evidence="5">
    <location>
        <begin position="407"/>
        <end position="438"/>
    </location>
</feature>
<dbReference type="Pfam" id="PF01740">
    <property type="entry name" value="STAS"/>
    <property type="match status" value="1"/>
</dbReference>
<dbReference type="Pfam" id="PF00027">
    <property type="entry name" value="cNMP_binding"/>
    <property type="match status" value="1"/>
</dbReference>
<evidence type="ECO:0000256" key="5">
    <source>
        <dbReference type="SAM" id="Phobius"/>
    </source>
</evidence>
<dbReference type="PROSITE" id="PS50801">
    <property type="entry name" value="STAS"/>
    <property type="match status" value="1"/>
</dbReference>
<dbReference type="OrthoDB" id="9771198at2"/>
<reference evidence="8 9" key="1">
    <citation type="submission" date="2019-07" db="EMBL/GenBank/DDBJ databases">
        <title>Genome sequencing of 100 strains of the haloalkaliphilic chemolithoautotrophic sulfur-oxidizing bacterium Thioalkalivibrio.</title>
        <authorList>
            <person name="Muyzer G."/>
        </authorList>
    </citation>
    <scope>NUCLEOTIDE SEQUENCE [LARGE SCALE GENOMIC DNA]</scope>
    <source>
        <strain evidence="8 9">ASO4-4</strain>
    </source>
</reference>
<dbReference type="InterPro" id="IPR011547">
    <property type="entry name" value="SLC26A/SulP_dom"/>
</dbReference>
<dbReference type="InterPro" id="IPR052706">
    <property type="entry name" value="Membrane-Transporter-like"/>
</dbReference>
<evidence type="ECO:0000256" key="3">
    <source>
        <dbReference type="ARBA" id="ARBA00022989"/>
    </source>
</evidence>
<feature type="domain" description="Cyclic nucleotide-binding" evidence="6">
    <location>
        <begin position="618"/>
        <end position="720"/>
    </location>
</feature>
<evidence type="ECO:0000313" key="9">
    <source>
        <dbReference type="Proteomes" id="UP000318307"/>
    </source>
</evidence>
<keyword evidence="3 5" id="KW-1133">Transmembrane helix</keyword>
<dbReference type="CDD" id="cd07042">
    <property type="entry name" value="STAS_SulP_like_sulfate_transporter"/>
    <property type="match status" value="1"/>
</dbReference>
<dbReference type="RefSeq" id="WP_144685492.1">
    <property type="nucleotide sequence ID" value="NZ_VLLC01000019.1"/>
</dbReference>
<sequence length="750" mass="82392">MSSFQSPSLFKELITDLSSSRAFSGLSIGLVIGLMGLIIQVSFAAMIFAGPLQIHAQRAMGLTLTGSVILLGITALFGGFRSSITLPQDAPTAIYTGAAAGMAASMITADPDAVFITIVAGLMISSLATGLVFILAAKLRFAELLRFMPYPVVAGFLAGTGWLLTQGSLEVMTGISMTKDSLSFLIAKENLILWIPGTLYAFLLFFCMRRWSHFMIMPGSMLVVLFLYHAFLPISGINMDIAREQGLFFADFSTSSLWPAFSFTDIYRVDWSAIAGQIPTLAIIPFIAMIGLLLNANGIELASRQDMDINRELVVNGSGNMLAAFAGAPAGYNAISLSMLGFKTGAYTRLVGLTAALLLTCAIFFGGQVLSVFPKGLLGGFLMLLGISFLSDFIVDIRSRMPFADYTVVLSVFVTIGIFGYLEGVLFGLLATLVLFVIRFSRIPTLTKSENLEKTHSTKQRSLPHKRMLIQNGQRVQIFHLAGYLFFGSVSTLATAIMKKTENKNTRFVIIGFEGVTGFDISAINNFLRLFQKLSGVGITVLFSGVSPRFQELILKGTDSETEKQISFFDNKNKALEWSEDKILEEIEMNSRQNTFQGDRIKESLFDAVSDDLLTRLVRQEKVEELMQKMNPFLEEKKYEARSVIFRSGHPVESMVFVKKGLIREYEVTAEGKHNALRALEPGTFFAEFAAYGPWVSPLSYVAETDTHLSFLTSTALRRLESSDPQTALHVHHTIIEEISRQAQGIKGTP</sequence>
<feature type="transmembrane region" description="Helical" evidence="5">
    <location>
        <begin position="376"/>
        <end position="395"/>
    </location>
</feature>
<evidence type="ECO:0000256" key="2">
    <source>
        <dbReference type="ARBA" id="ARBA00022692"/>
    </source>
</evidence>
<feature type="transmembrane region" description="Helical" evidence="5">
    <location>
        <begin position="60"/>
        <end position="80"/>
    </location>
</feature>
<dbReference type="AlphaFoldDB" id="A0A562RII4"/>
<name>A0A562RII4_9BACT</name>
<dbReference type="GO" id="GO:0016020">
    <property type="term" value="C:membrane"/>
    <property type="evidence" value="ECO:0007669"/>
    <property type="project" value="UniProtKB-SubCell"/>
</dbReference>
<gene>
    <name evidence="8" type="ORF">LZ24_02383</name>
</gene>
<dbReference type="PROSITE" id="PS50042">
    <property type="entry name" value="CNMP_BINDING_3"/>
    <property type="match status" value="1"/>
</dbReference>
<dbReference type="InterPro" id="IPR036513">
    <property type="entry name" value="STAS_dom_sf"/>
</dbReference>
<dbReference type="Gene3D" id="2.60.120.10">
    <property type="entry name" value="Jelly Rolls"/>
    <property type="match status" value="1"/>
</dbReference>
<feature type="transmembrane region" description="Helical" evidence="5">
    <location>
        <begin position="147"/>
        <end position="165"/>
    </location>
</feature>
<dbReference type="Proteomes" id="UP000318307">
    <property type="component" value="Unassembled WGS sequence"/>
</dbReference>
<feature type="domain" description="STAS" evidence="7">
    <location>
        <begin position="466"/>
        <end position="579"/>
    </location>
</feature>
<dbReference type="Gene3D" id="3.30.750.24">
    <property type="entry name" value="STAS domain"/>
    <property type="match status" value="1"/>
</dbReference>
<feature type="transmembrane region" description="Helical" evidence="5">
    <location>
        <begin position="115"/>
        <end position="135"/>
    </location>
</feature>